<evidence type="ECO:0000256" key="3">
    <source>
        <dbReference type="SAM" id="MobiDB-lite"/>
    </source>
</evidence>
<dbReference type="GO" id="GO:0000712">
    <property type="term" value="P:resolution of meiotic recombination intermediates"/>
    <property type="evidence" value="ECO:0007669"/>
    <property type="project" value="TreeGrafter"/>
</dbReference>
<name>A0AAW0YMG2_9TREE</name>
<feature type="region of interest" description="Disordered" evidence="3">
    <location>
        <begin position="110"/>
        <end position="134"/>
    </location>
</feature>
<dbReference type="PANTHER" id="PTHR14790">
    <property type="entry name" value="RECQ-MEDIATED GENOME INSTABILITY PROTEIN 1 RMI1"/>
    <property type="match status" value="1"/>
</dbReference>
<evidence type="ECO:0000259" key="4">
    <source>
        <dbReference type="Pfam" id="PF08585"/>
    </source>
</evidence>
<dbReference type="RefSeq" id="XP_066802940.1">
    <property type="nucleotide sequence ID" value="XM_066946548.1"/>
</dbReference>
<dbReference type="EMBL" id="JBCAWK010000006">
    <property type="protein sequence ID" value="KAK8854702.1"/>
    <property type="molecule type" value="Genomic_DNA"/>
</dbReference>
<sequence>MTDISRFVASLKKTYPLPEVDPAWVREIVQALKDAGGEVTVDDLHTQYLHSDLALSTLESRAIPPGNLHNRILFPHPTLLQIHAIFEVGSSAFQIQTVMEQRSEVLSGASRIRRLDDDEDEEADEDDGKVPPYPRGMLRLEVGDGRRTMRAMEYKRIGQLVLGQTSLGCKLLVQNVRCLGDILLLSPDDTQVIESFVEHLEALQRVQFVNHLKRRMGKLEIEEADLPEVPRPIPQVEVPRAAPRAAPAMAFGTAPAQPQPQLSAAAIARRRALGLDVPSDPPPAYQNQPNRPHPSRPAQAPQPSSSPPPIVKPTPVRRPSVRPTPSASSSRKPSIPIDQAPSFTPRKSTRAAGKAASARVEKLYQLVPEVNYDIDDEFDAEMDEADLFDGEADESFFRHIDEVEAGASKGMNGPRRTSGYDTDDEDVMFLDESMIRQLDHVEALSSNTKQETSRNTIKRFYDPDEDEDEVNEEDGEVDESFIRHVDAAEAMANTIPPSRLKIATAPRSSASTSVRSSGQSTRSKPSQKRRYVRDGDSQKENQVPEIIVISD</sequence>
<dbReference type="InterPro" id="IPR042470">
    <property type="entry name" value="RMI1_N_C_sf"/>
</dbReference>
<feature type="region of interest" description="Disordered" evidence="3">
    <location>
        <begin position="275"/>
        <end position="354"/>
    </location>
</feature>
<dbReference type="GeneID" id="92180699"/>
<dbReference type="GO" id="GO:0000724">
    <property type="term" value="P:double-strand break repair via homologous recombination"/>
    <property type="evidence" value="ECO:0007669"/>
    <property type="project" value="TreeGrafter"/>
</dbReference>
<feature type="compositionally biased region" description="Acidic residues" evidence="3">
    <location>
        <begin position="117"/>
        <end position="127"/>
    </location>
</feature>
<feature type="region of interest" description="Disordered" evidence="3">
    <location>
        <begin position="445"/>
        <end position="551"/>
    </location>
</feature>
<dbReference type="Gene3D" id="2.40.50.770">
    <property type="entry name" value="RecQ-mediated genome instability protein Rmi1, C-terminal domain"/>
    <property type="match status" value="1"/>
</dbReference>
<dbReference type="Proteomes" id="UP001388673">
    <property type="component" value="Unassembled WGS sequence"/>
</dbReference>
<feature type="compositionally biased region" description="Polar residues" evidence="3">
    <location>
        <begin position="445"/>
        <end position="455"/>
    </location>
</feature>
<organism evidence="5 6">
    <name type="scientific">Kwoniella newhampshirensis</name>
    <dbReference type="NCBI Taxonomy" id="1651941"/>
    <lineage>
        <taxon>Eukaryota</taxon>
        <taxon>Fungi</taxon>
        <taxon>Dikarya</taxon>
        <taxon>Basidiomycota</taxon>
        <taxon>Agaricomycotina</taxon>
        <taxon>Tremellomycetes</taxon>
        <taxon>Tremellales</taxon>
        <taxon>Cryptococcaceae</taxon>
        <taxon>Kwoniella</taxon>
    </lineage>
</organism>
<evidence type="ECO:0000256" key="1">
    <source>
        <dbReference type="ARBA" id="ARBA00006395"/>
    </source>
</evidence>
<dbReference type="AlphaFoldDB" id="A0AAW0YMG2"/>
<comment type="similarity">
    <text evidence="1">Belongs to the RMI1 family.</text>
</comment>
<feature type="compositionally biased region" description="Low complexity" evidence="3">
    <location>
        <begin position="503"/>
        <end position="523"/>
    </location>
</feature>
<dbReference type="KEGG" id="kne:92180699"/>
<proteinExistence type="inferred from homology"/>
<protein>
    <recommendedName>
        <fullName evidence="2">RecQ-mediated genome instability protein 1</fullName>
    </recommendedName>
</protein>
<reference evidence="5 6" key="1">
    <citation type="journal article" date="2024" name="bioRxiv">
        <title>Comparative genomics of Cryptococcus and Kwoniella reveals pathogenesis evolution and contrasting karyotype dynamics via intercentromeric recombination or chromosome fusion.</title>
        <authorList>
            <person name="Coelho M.A."/>
            <person name="David-Palma M."/>
            <person name="Shea T."/>
            <person name="Bowers K."/>
            <person name="McGinley-Smith S."/>
            <person name="Mohammad A.W."/>
            <person name="Gnirke A."/>
            <person name="Yurkov A.M."/>
            <person name="Nowrousian M."/>
            <person name="Sun S."/>
            <person name="Cuomo C.A."/>
            <person name="Heitman J."/>
        </authorList>
    </citation>
    <scope>NUCLEOTIDE SEQUENCE [LARGE SCALE GENOMIC DNA]</scope>
    <source>
        <strain evidence="5 6">CBS 13917</strain>
    </source>
</reference>
<feature type="compositionally biased region" description="Acidic residues" evidence="3">
    <location>
        <begin position="463"/>
        <end position="479"/>
    </location>
</feature>
<evidence type="ECO:0000256" key="2">
    <source>
        <dbReference type="ARBA" id="ARBA00018987"/>
    </source>
</evidence>
<dbReference type="GO" id="GO:0016604">
    <property type="term" value="C:nuclear body"/>
    <property type="evidence" value="ECO:0007669"/>
    <property type="project" value="TreeGrafter"/>
</dbReference>
<gene>
    <name evidence="5" type="ORF">IAR55_003441</name>
</gene>
<dbReference type="SMART" id="SM01161">
    <property type="entry name" value="DUF1767"/>
    <property type="match status" value="1"/>
</dbReference>
<comment type="caution">
    <text evidence="5">The sequence shown here is derived from an EMBL/GenBank/DDBJ whole genome shotgun (WGS) entry which is preliminary data.</text>
</comment>
<evidence type="ECO:0000313" key="6">
    <source>
        <dbReference type="Proteomes" id="UP001388673"/>
    </source>
</evidence>
<evidence type="ECO:0000313" key="5">
    <source>
        <dbReference type="EMBL" id="KAK8854702.1"/>
    </source>
</evidence>
<dbReference type="GO" id="GO:0031422">
    <property type="term" value="C:RecQ family helicase-topoisomerase III complex"/>
    <property type="evidence" value="ECO:0007669"/>
    <property type="project" value="TreeGrafter"/>
</dbReference>
<feature type="compositionally biased region" description="Low complexity" evidence="3">
    <location>
        <begin position="313"/>
        <end position="331"/>
    </location>
</feature>
<dbReference type="Pfam" id="PF08585">
    <property type="entry name" value="RMI1_N_C"/>
    <property type="match status" value="1"/>
</dbReference>
<dbReference type="InterPro" id="IPR013894">
    <property type="entry name" value="RMI1_OB"/>
</dbReference>
<feature type="domain" description="RecQ mediated genome instability protein 1 OB-fold" evidence="4">
    <location>
        <begin position="74"/>
        <end position="205"/>
    </location>
</feature>
<accession>A0AAW0YMG2</accession>
<keyword evidence="6" id="KW-1185">Reference proteome</keyword>
<dbReference type="PANTHER" id="PTHR14790:SF15">
    <property type="entry name" value="RECQ-MEDIATED GENOME INSTABILITY PROTEIN 1"/>
    <property type="match status" value="1"/>
</dbReference>